<comment type="subcellular location">
    <subcellularLocation>
        <location evidence="1">Membrane</location>
        <topology evidence="1">Single-pass type I membrane protein</topology>
    </subcellularLocation>
</comment>
<dbReference type="InterPro" id="IPR032695">
    <property type="entry name" value="Integrin_dom_sf"/>
</dbReference>
<feature type="non-terminal residue" evidence="7">
    <location>
        <position position="1"/>
    </location>
</feature>
<evidence type="ECO:0000256" key="2">
    <source>
        <dbReference type="ARBA" id="ARBA00023037"/>
    </source>
</evidence>
<feature type="domain" description="Integrin alpha third immunoglobulin-like" evidence="6">
    <location>
        <begin position="1"/>
        <end position="118"/>
    </location>
</feature>
<dbReference type="GO" id="GO:0007229">
    <property type="term" value="P:integrin-mediated signaling pathway"/>
    <property type="evidence" value="ECO:0007669"/>
    <property type="project" value="UniProtKB-KW"/>
</dbReference>
<evidence type="ECO:0000256" key="5">
    <source>
        <dbReference type="SAM" id="MobiDB-lite"/>
    </source>
</evidence>
<dbReference type="Pfam" id="PF20806">
    <property type="entry name" value="Integrin_A_Ig_3"/>
    <property type="match status" value="1"/>
</dbReference>
<evidence type="ECO:0000256" key="1">
    <source>
        <dbReference type="ARBA" id="ARBA00004479"/>
    </source>
</evidence>
<name>A0AAD1TQC2_PELCU</name>
<comment type="caution">
    <text evidence="7">The sequence shown here is derived from an EMBL/GenBank/DDBJ whole genome shotgun (WGS) entry which is preliminary data.</text>
</comment>
<dbReference type="GO" id="GO:0016020">
    <property type="term" value="C:membrane"/>
    <property type="evidence" value="ECO:0007669"/>
    <property type="project" value="UniProtKB-SubCell"/>
</dbReference>
<accession>A0AAD1TQC2</accession>
<evidence type="ECO:0000256" key="4">
    <source>
        <dbReference type="ARBA" id="ARBA00023180"/>
    </source>
</evidence>
<dbReference type="SUPFAM" id="SSF69179">
    <property type="entry name" value="Integrin domains"/>
    <property type="match status" value="1"/>
</dbReference>
<feature type="compositionally biased region" description="Basic and acidic residues" evidence="5">
    <location>
        <begin position="94"/>
        <end position="111"/>
    </location>
</feature>
<evidence type="ECO:0000313" key="7">
    <source>
        <dbReference type="EMBL" id="CAH2330673.1"/>
    </source>
</evidence>
<organism evidence="7 8">
    <name type="scientific">Pelobates cultripes</name>
    <name type="common">Western spadefoot toad</name>
    <dbReference type="NCBI Taxonomy" id="61616"/>
    <lineage>
        <taxon>Eukaryota</taxon>
        <taxon>Metazoa</taxon>
        <taxon>Chordata</taxon>
        <taxon>Craniata</taxon>
        <taxon>Vertebrata</taxon>
        <taxon>Euteleostomi</taxon>
        <taxon>Amphibia</taxon>
        <taxon>Batrachia</taxon>
        <taxon>Anura</taxon>
        <taxon>Pelobatoidea</taxon>
        <taxon>Pelobatidae</taxon>
        <taxon>Pelobates</taxon>
    </lineage>
</organism>
<evidence type="ECO:0000259" key="6">
    <source>
        <dbReference type="Pfam" id="PF20806"/>
    </source>
</evidence>
<dbReference type="AlphaFoldDB" id="A0AAD1TQC2"/>
<dbReference type="Gene3D" id="2.60.40.1530">
    <property type="entry name" value="ntegrin, alpha v. Chain A, domain 4"/>
    <property type="match status" value="1"/>
</dbReference>
<feature type="non-terminal residue" evidence="7">
    <location>
        <position position="123"/>
    </location>
</feature>
<dbReference type="EMBL" id="CAKOES020000936">
    <property type="protein sequence ID" value="CAH2330673.1"/>
    <property type="molecule type" value="Genomic_DNA"/>
</dbReference>
<evidence type="ECO:0000256" key="3">
    <source>
        <dbReference type="ARBA" id="ARBA00023136"/>
    </source>
</evidence>
<dbReference type="Proteomes" id="UP001295444">
    <property type="component" value="Unassembled WGS sequence"/>
</dbReference>
<dbReference type="InterPro" id="IPR048286">
    <property type="entry name" value="Integrin_alpha_Ig-like_3"/>
</dbReference>
<keyword evidence="4" id="KW-0325">Glycoprotein</keyword>
<reference evidence="7" key="1">
    <citation type="submission" date="2022-03" db="EMBL/GenBank/DDBJ databases">
        <authorList>
            <person name="Alioto T."/>
            <person name="Alioto T."/>
            <person name="Gomez Garrido J."/>
        </authorList>
    </citation>
    <scope>NUCLEOTIDE SEQUENCE</scope>
</reference>
<protein>
    <submittedName>
        <fullName evidence="7">Integrin alpha-V</fullName>
    </submittedName>
</protein>
<sequence>VSTPNEIFLPIANWEVKENPVTEEDIGPLVQHVFELRNNGPSTFSKAIMILNWPFRYNNNTLLYIVTYDIDGPMECTNNLEINPLQFKLTDSQADEKNETRVNENRQRDRRDVTVAEGDIQAV</sequence>
<keyword evidence="3" id="KW-0472">Membrane</keyword>
<proteinExistence type="predicted"/>
<gene>
    <name evidence="7" type="ORF">PECUL_23A062468</name>
</gene>
<feature type="region of interest" description="Disordered" evidence="5">
    <location>
        <begin position="91"/>
        <end position="111"/>
    </location>
</feature>
<keyword evidence="2 7" id="KW-0401">Integrin</keyword>
<keyword evidence="8" id="KW-1185">Reference proteome</keyword>
<evidence type="ECO:0000313" key="8">
    <source>
        <dbReference type="Proteomes" id="UP001295444"/>
    </source>
</evidence>